<feature type="non-terminal residue" evidence="1">
    <location>
        <position position="100"/>
    </location>
</feature>
<accession>A0A0K8UCE6</accession>
<reference evidence="1" key="1">
    <citation type="submission" date="2015-06" db="EMBL/GenBank/DDBJ databases">
        <authorList>
            <person name="Hoefler B.C."/>
            <person name="Straight P.D."/>
        </authorList>
    </citation>
    <scope>NUCLEOTIDE SEQUENCE</scope>
</reference>
<organism evidence="1">
    <name type="scientific">Bactrocera latifrons</name>
    <name type="common">Malaysian fruit fly</name>
    <name type="synonym">Chaetodacus latifrons</name>
    <dbReference type="NCBI Taxonomy" id="174628"/>
    <lineage>
        <taxon>Eukaryota</taxon>
        <taxon>Metazoa</taxon>
        <taxon>Ecdysozoa</taxon>
        <taxon>Arthropoda</taxon>
        <taxon>Hexapoda</taxon>
        <taxon>Insecta</taxon>
        <taxon>Pterygota</taxon>
        <taxon>Neoptera</taxon>
        <taxon>Endopterygota</taxon>
        <taxon>Diptera</taxon>
        <taxon>Brachycera</taxon>
        <taxon>Muscomorpha</taxon>
        <taxon>Tephritoidea</taxon>
        <taxon>Tephritidae</taxon>
        <taxon>Bactrocera</taxon>
        <taxon>Bactrocera</taxon>
    </lineage>
</organism>
<gene>
    <name evidence="1" type="ORF">c0_g2_i1</name>
</gene>
<proteinExistence type="predicted"/>
<name>A0A0K8UCE6_BACLA</name>
<sequence length="100" mass="10776">MSVQRKKISAVYCLEGISNPAYEPEPGYAWDGCMASANSHSEGTNNNNIGSGSGIGAILNGCTAKCTMPVDPMDDIELRSVWLQFPYTRGSTLQACEQRL</sequence>
<evidence type="ECO:0000313" key="1">
    <source>
        <dbReference type="EMBL" id="JAI24040.1"/>
    </source>
</evidence>
<dbReference type="AlphaFoldDB" id="A0A0K8UCE6"/>
<protein>
    <submittedName>
        <fullName evidence="1">Uncharacterized protein</fullName>
    </submittedName>
</protein>
<dbReference type="EMBL" id="GDHF01028274">
    <property type="protein sequence ID" value="JAI24040.1"/>
    <property type="molecule type" value="Transcribed_RNA"/>
</dbReference>